<dbReference type="Proteomes" id="UP000749040">
    <property type="component" value="Unassembled WGS sequence"/>
</dbReference>
<reference evidence="1 2" key="1">
    <citation type="submission" date="2021-01" db="EMBL/GenBank/DDBJ databases">
        <title>Streptomyces acididurans sp. nov., isolated from a peat swamp forest soil.</title>
        <authorList>
            <person name="Chantavorakit T."/>
            <person name="Duangmal K."/>
        </authorList>
    </citation>
    <scope>NUCLEOTIDE SEQUENCE [LARGE SCALE GENOMIC DNA]</scope>
    <source>
        <strain evidence="1 2">KK5PA1</strain>
    </source>
</reference>
<comment type="caution">
    <text evidence="1">The sequence shown here is derived from an EMBL/GenBank/DDBJ whole genome shotgun (WGS) entry which is preliminary data.</text>
</comment>
<evidence type="ECO:0000313" key="1">
    <source>
        <dbReference type="EMBL" id="MBM9509640.1"/>
    </source>
</evidence>
<gene>
    <name evidence="1" type="ORF">ITX44_34820</name>
</gene>
<dbReference type="InterPro" id="IPR036465">
    <property type="entry name" value="vWFA_dom_sf"/>
</dbReference>
<evidence type="ECO:0008006" key="3">
    <source>
        <dbReference type="Google" id="ProtNLM"/>
    </source>
</evidence>
<dbReference type="RefSeq" id="WP_205362981.1">
    <property type="nucleotide sequence ID" value="NZ_JADKYB010000027.1"/>
</dbReference>
<proteinExistence type="predicted"/>
<dbReference type="Gene3D" id="3.40.50.410">
    <property type="entry name" value="von Willebrand factor, type A domain"/>
    <property type="match status" value="1"/>
</dbReference>
<protein>
    <recommendedName>
        <fullName evidence="3">VWFA domain-containing protein</fullName>
    </recommendedName>
</protein>
<evidence type="ECO:0000313" key="2">
    <source>
        <dbReference type="Proteomes" id="UP000749040"/>
    </source>
</evidence>
<organism evidence="1 2">
    <name type="scientific">Actinacidiphila acididurans</name>
    <dbReference type="NCBI Taxonomy" id="2784346"/>
    <lineage>
        <taxon>Bacteria</taxon>
        <taxon>Bacillati</taxon>
        <taxon>Actinomycetota</taxon>
        <taxon>Actinomycetes</taxon>
        <taxon>Kitasatosporales</taxon>
        <taxon>Streptomycetaceae</taxon>
        <taxon>Actinacidiphila</taxon>
    </lineage>
</organism>
<keyword evidence="2" id="KW-1185">Reference proteome</keyword>
<accession>A0ABS2U223</accession>
<dbReference type="EMBL" id="JADKYB010000027">
    <property type="protein sequence ID" value="MBM9509640.1"/>
    <property type="molecule type" value="Genomic_DNA"/>
</dbReference>
<dbReference type="SUPFAM" id="SSF53300">
    <property type="entry name" value="vWA-like"/>
    <property type="match status" value="1"/>
</dbReference>
<name>A0ABS2U223_9ACTN</name>
<sequence>MESTLPLILSLDAVPPEEQDAWWREHRSVAVVHLSADGRLTVGTKSPATLWDKLLGRGGTRYAVDVSDHRRRAEMRNTPLPCSDQAHRFEATVDIGFRVHDPEEVVRRNVADALPVVYGHVTQTVRSHARRFAIDEADRAEEYINQVFAQEIRLPEGITVFHCAVTLEPDAAARKYIETLAGLDRELTVGRGRHEAAVAEERSRQAIADMKQEGELGREKQRAAALSGMALNIEGLIRQHLVQHPEDTVRATQLLTDWETAQVARAELGTQRHDAMFRFLVEKDILRSPDLLMLREGLLGGLNPAAPPVGLPPAAASAVGGGAAAAAPVSWGGTVAAGAAPGGGPDAVTGAAVPVYLVLDASQSAAPFADGLNDALRSLHTALSTSPDVAAGLRVCVLAFAENGDLRLPLTRFTWATNVPYLATGGDSRFGAAFEKLLDLLPGDVDLLKRGGGSVHRPVVFFVATAPPRDGTQWPDVRQQLAAHRYAPTVLACGLGESEGRAMLRIASDPNLAFVAAPGSHPADQARALSALLQSTLLHLGRTVLAGHPDLVAECPQGLVPADQR</sequence>